<feature type="transmembrane region" description="Helical" evidence="1">
    <location>
        <begin position="185"/>
        <end position="206"/>
    </location>
</feature>
<feature type="transmembrane region" description="Helical" evidence="1">
    <location>
        <begin position="234"/>
        <end position="258"/>
    </location>
</feature>
<evidence type="ECO:0000259" key="2">
    <source>
        <dbReference type="Pfam" id="PF24802"/>
    </source>
</evidence>
<keyword evidence="1" id="KW-0812">Transmembrane</keyword>
<evidence type="ECO:0000256" key="1">
    <source>
        <dbReference type="SAM" id="Phobius"/>
    </source>
</evidence>
<gene>
    <name evidence="3" type="ORF">AOQ84DRAFT_374324</name>
</gene>
<keyword evidence="1" id="KW-1133">Transmembrane helix</keyword>
<dbReference type="InterPro" id="IPR056120">
    <property type="entry name" value="DUF7703"/>
</dbReference>
<proteinExistence type="predicted"/>
<reference evidence="3 4" key="1">
    <citation type="journal article" date="2016" name="Nat. Commun.">
        <title>Ectomycorrhizal ecology is imprinted in the genome of the dominant symbiotic fungus Cenococcum geophilum.</title>
        <authorList>
            <consortium name="DOE Joint Genome Institute"/>
            <person name="Peter M."/>
            <person name="Kohler A."/>
            <person name="Ohm R.A."/>
            <person name="Kuo A."/>
            <person name="Krutzmann J."/>
            <person name="Morin E."/>
            <person name="Arend M."/>
            <person name="Barry K.W."/>
            <person name="Binder M."/>
            <person name="Choi C."/>
            <person name="Clum A."/>
            <person name="Copeland A."/>
            <person name="Grisel N."/>
            <person name="Haridas S."/>
            <person name="Kipfer T."/>
            <person name="LaButti K."/>
            <person name="Lindquist E."/>
            <person name="Lipzen A."/>
            <person name="Maire R."/>
            <person name="Meier B."/>
            <person name="Mihaltcheva S."/>
            <person name="Molinier V."/>
            <person name="Murat C."/>
            <person name="Poggeler S."/>
            <person name="Quandt C.A."/>
            <person name="Sperisen C."/>
            <person name="Tritt A."/>
            <person name="Tisserant E."/>
            <person name="Crous P.W."/>
            <person name="Henrissat B."/>
            <person name="Nehls U."/>
            <person name="Egli S."/>
            <person name="Spatafora J.W."/>
            <person name="Grigoriev I.V."/>
            <person name="Martin F.M."/>
        </authorList>
    </citation>
    <scope>NUCLEOTIDE SEQUENCE [LARGE SCALE GENOMIC DNA]</scope>
    <source>
        <strain evidence="3 4">CBS 207.34</strain>
    </source>
</reference>
<keyword evidence="4" id="KW-1185">Reference proteome</keyword>
<sequence length="373" mass="41671">MVSSTTSSDLSFETASAQGSITSAGAGITGGYSGSSLTLKIFIAFFIGLSLYNALELLVLVFVTFKKFRGVYFWSLIVAGIGIIPYSLGFLVKFFQILDPLSDEGYVAVVLLTIGWYAMVTGQSVVLWSRLHLVVTNQRIIRWTLYMIIVDAVLLHFPTTVLTFGSNSNHLSASTLHTFVHGYNIMEKIQMVGFFVQELIISFLYIKETLKLLKASTSVKEEELNSRKIMNQLITINVMIVIMDCGLLAVEFANLYIIETTLKGVVYSVKLKLEFAVLSKLVQLVTTNPGSSQDYPRNTGLFLDKQNSNQRFPDFVDPNRAISDVTHAAPLRTIQTRSSRQRSNLERKSWLDEEMAKHNIEWDVQSWNAGSGS</sequence>
<feature type="transmembrane region" description="Helical" evidence="1">
    <location>
        <begin position="72"/>
        <end position="94"/>
    </location>
</feature>
<dbReference type="Pfam" id="PF24802">
    <property type="entry name" value="DUF7703"/>
    <property type="match status" value="1"/>
</dbReference>
<dbReference type="EMBL" id="KV749119">
    <property type="protein sequence ID" value="OCL11087.1"/>
    <property type="molecule type" value="Genomic_DNA"/>
</dbReference>
<protein>
    <recommendedName>
        <fullName evidence="2">DUF7703 domain-containing protein</fullName>
    </recommendedName>
</protein>
<keyword evidence="1" id="KW-0472">Membrane</keyword>
<dbReference type="OrthoDB" id="405906at2759"/>
<feature type="domain" description="DUF7703" evidence="2">
    <location>
        <begin position="29"/>
        <end position="284"/>
    </location>
</feature>
<evidence type="ECO:0000313" key="3">
    <source>
        <dbReference type="EMBL" id="OCL11087.1"/>
    </source>
</evidence>
<dbReference type="PANTHER" id="PTHR37013">
    <property type="entry name" value="INTEGRAL MEMBRANE PROTEIN (AFU_ORTHOLOGUE AFUA_1G05950)-RELATED"/>
    <property type="match status" value="1"/>
</dbReference>
<dbReference type="AlphaFoldDB" id="A0A8E2JVW2"/>
<dbReference type="Proteomes" id="UP000250140">
    <property type="component" value="Unassembled WGS sequence"/>
</dbReference>
<name>A0A8E2JVW2_9PEZI</name>
<evidence type="ECO:0000313" key="4">
    <source>
        <dbReference type="Proteomes" id="UP000250140"/>
    </source>
</evidence>
<feature type="transmembrane region" description="Helical" evidence="1">
    <location>
        <begin position="140"/>
        <end position="165"/>
    </location>
</feature>
<feature type="transmembrane region" description="Helical" evidence="1">
    <location>
        <begin position="106"/>
        <end position="128"/>
    </location>
</feature>
<dbReference type="PANTHER" id="PTHR37013:SF3">
    <property type="entry name" value="INTEGRAL MEMBRANE PROTEIN (AFU_ORTHOLOGUE AFUA_1G05950)"/>
    <property type="match status" value="1"/>
</dbReference>
<feature type="transmembrane region" description="Helical" evidence="1">
    <location>
        <begin position="41"/>
        <end position="65"/>
    </location>
</feature>
<accession>A0A8E2JVW2</accession>
<organism evidence="3 4">
    <name type="scientific">Glonium stellatum</name>
    <dbReference type="NCBI Taxonomy" id="574774"/>
    <lineage>
        <taxon>Eukaryota</taxon>
        <taxon>Fungi</taxon>
        <taxon>Dikarya</taxon>
        <taxon>Ascomycota</taxon>
        <taxon>Pezizomycotina</taxon>
        <taxon>Dothideomycetes</taxon>
        <taxon>Pleosporomycetidae</taxon>
        <taxon>Gloniales</taxon>
        <taxon>Gloniaceae</taxon>
        <taxon>Glonium</taxon>
    </lineage>
</organism>